<feature type="compositionally biased region" description="Polar residues" evidence="1">
    <location>
        <begin position="1"/>
        <end position="12"/>
    </location>
</feature>
<gene>
    <name evidence="2" type="ORF">HK17_06740</name>
</gene>
<protein>
    <submittedName>
        <fullName evidence="2">Uncharacterized protein</fullName>
    </submittedName>
</protein>
<accession>A0A252AUI6</accession>
<dbReference type="AlphaFoldDB" id="A0A252AUI6"/>
<dbReference type="Proteomes" id="UP000194641">
    <property type="component" value="Unassembled WGS sequence"/>
</dbReference>
<organism evidence="2 3">
    <name type="scientific">Acetobacter indonesiensis</name>
    <dbReference type="NCBI Taxonomy" id="104101"/>
    <lineage>
        <taxon>Bacteria</taxon>
        <taxon>Pseudomonadati</taxon>
        <taxon>Pseudomonadota</taxon>
        <taxon>Alphaproteobacteria</taxon>
        <taxon>Acetobacterales</taxon>
        <taxon>Acetobacteraceae</taxon>
        <taxon>Acetobacter</taxon>
    </lineage>
</organism>
<name>A0A252AUI6_9PROT</name>
<reference evidence="3" key="1">
    <citation type="submission" date="2014-06" db="EMBL/GenBank/DDBJ databases">
        <authorList>
            <person name="Winans N.J."/>
            <person name="Newell P.D."/>
            <person name="Douglas A.E."/>
        </authorList>
    </citation>
    <scope>NUCLEOTIDE SEQUENCE [LARGE SCALE GENOMIC DNA]</scope>
</reference>
<dbReference type="EMBL" id="JOPA01000019">
    <property type="protein sequence ID" value="OUI93966.1"/>
    <property type="molecule type" value="Genomic_DNA"/>
</dbReference>
<evidence type="ECO:0000256" key="1">
    <source>
        <dbReference type="SAM" id="MobiDB-lite"/>
    </source>
</evidence>
<evidence type="ECO:0000313" key="2">
    <source>
        <dbReference type="EMBL" id="OUI93966.1"/>
    </source>
</evidence>
<feature type="region of interest" description="Disordered" evidence="1">
    <location>
        <begin position="1"/>
        <end position="20"/>
    </location>
</feature>
<proteinExistence type="predicted"/>
<sequence>MRDGRSSSTAGNQGAPGRVGWWDNAVGLLPFLYERGDVALCMVLQVAPPLLESDAMRKADIL</sequence>
<comment type="caution">
    <text evidence="2">The sequence shown here is derived from an EMBL/GenBank/DDBJ whole genome shotgun (WGS) entry which is preliminary data.</text>
</comment>
<dbReference type="RefSeq" id="WP_086659375.1">
    <property type="nucleotide sequence ID" value="NZ_JOPA01000019.1"/>
</dbReference>
<evidence type="ECO:0000313" key="3">
    <source>
        <dbReference type="Proteomes" id="UP000194641"/>
    </source>
</evidence>